<comment type="caution">
    <text evidence="1">The sequence shown here is derived from an EMBL/GenBank/DDBJ whole genome shotgun (WGS) entry which is preliminary data.</text>
</comment>
<gene>
    <name evidence="1" type="ORF">EB796_012800</name>
</gene>
<dbReference type="AlphaFoldDB" id="A0A7J7JRA6"/>
<sequence>MQDEQSEGNNGYKRESKWWIRNLDGKDADQSVPARILACSKKFTGIRFLREKLVYHNYQHGRKQRE</sequence>
<evidence type="ECO:0000313" key="2">
    <source>
        <dbReference type="Proteomes" id="UP000593567"/>
    </source>
</evidence>
<dbReference type="EMBL" id="VXIV02001894">
    <property type="protein sequence ID" value="KAF6028892.1"/>
    <property type="molecule type" value="Genomic_DNA"/>
</dbReference>
<evidence type="ECO:0000313" key="1">
    <source>
        <dbReference type="EMBL" id="KAF6028892.1"/>
    </source>
</evidence>
<dbReference type="Proteomes" id="UP000593567">
    <property type="component" value="Unassembled WGS sequence"/>
</dbReference>
<proteinExistence type="predicted"/>
<accession>A0A7J7JRA6</accession>
<reference evidence="1" key="1">
    <citation type="submission" date="2020-06" db="EMBL/GenBank/DDBJ databases">
        <title>Draft genome of Bugula neritina, a colonial animal packing powerful symbionts and potential medicines.</title>
        <authorList>
            <person name="Rayko M."/>
        </authorList>
    </citation>
    <scope>NUCLEOTIDE SEQUENCE [LARGE SCALE GENOMIC DNA]</scope>
    <source>
        <strain evidence="1">Kwan_BN1</strain>
    </source>
</reference>
<keyword evidence="2" id="KW-1185">Reference proteome</keyword>
<name>A0A7J7JRA6_BUGNE</name>
<protein>
    <submittedName>
        <fullName evidence="1">Uncharacterized protein</fullName>
    </submittedName>
</protein>
<organism evidence="1 2">
    <name type="scientific">Bugula neritina</name>
    <name type="common">Brown bryozoan</name>
    <name type="synonym">Sertularia neritina</name>
    <dbReference type="NCBI Taxonomy" id="10212"/>
    <lineage>
        <taxon>Eukaryota</taxon>
        <taxon>Metazoa</taxon>
        <taxon>Spiralia</taxon>
        <taxon>Lophotrochozoa</taxon>
        <taxon>Bryozoa</taxon>
        <taxon>Gymnolaemata</taxon>
        <taxon>Cheilostomatida</taxon>
        <taxon>Flustrina</taxon>
        <taxon>Buguloidea</taxon>
        <taxon>Bugulidae</taxon>
        <taxon>Bugula</taxon>
    </lineage>
</organism>